<dbReference type="KEGG" id="fri:FraEuI1c_5380"/>
<dbReference type="Proteomes" id="UP000002484">
    <property type="component" value="Chromosome"/>
</dbReference>
<dbReference type="SUPFAM" id="SSF46689">
    <property type="entry name" value="Homeodomain-like"/>
    <property type="match status" value="1"/>
</dbReference>
<dbReference type="STRING" id="298654.FraEuI1c_5380"/>
<dbReference type="RefSeq" id="WP_013426486.1">
    <property type="nucleotide sequence ID" value="NC_014666.1"/>
</dbReference>
<reference evidence="5 6" key="1">
    <citation type="submission" date="2010-10" db="EMBL/GenBank/DDBJ databases">
        <title>Complete sequence of Frankia sp. EuI1c.</title>
        <authorList>
            <consortium name="US DOE Joint Genome Institute"/>
            <person name="Lucas S."/>
            <person name="Copeland A."/>
            <person name="Lapidus A."/>
            <person name="Cheng J.-F."/>
            <person name="Bruce D."/>
            <person name="Goodwin L."/>
            <person name="Pitluck S."/>
            <person name="Chertkov O."/>
            <person name="Detter J.C."/>
            <person name="Han C."/>
            <person name="Tapia R."/>
            <person name="Land M."/>
            <person name="Hauser L."/>
            <person name="Jeffries C."/>
            <person name="Kyrpides N."/>
            <person name="Ivanova N."/>
            <person name="Mikhailova N."/>
            <person name="Beauchemin N."/>
            <person name="Sen A."/>
            <person name="Sur S.A."/>
            <person name="Gtari M."/>
            <person name="Wall L."/>
            <person name="Tisa L."/>
            <person name="Woyke T."/>
        </authorList>
    </citation>
    <scope>NUCLEOTIDE SEQUENCE [LARGE SCALE GENOMIC DNA]</scope>
    <source>
        <strain evidence="6">DSM 45817 / CECT 9037 / EuI1c</strain>
    </source>
</reference>
<dbReference type="Pfam" id="PF00440">
    <property type="entry name" value="TetR_N"/>
    <property type="match status" value="1"/>
</dbReference>
<evidence type="ECO:0000256" key="2">
    <source>
        <dbReference type="PROSITE-ProRule" id="PRU00335"/>
    </source>
</evidence>
<dbReference type="OrthoDB" id="3469831at2"/>
<dbReference type="InterPro" id="IPR001647">
    <property type="entry name" value="HTH_TetR"/>
</dbReference>
<evidence type="ECO:0000259" key="4">
    <source>
        <dbReference type="PROSITE" id="PS50977"/>
    </source>
</evidence>
<evidence type="ECO:0000256" key="1">
    <source>
        <dbReference type="ARBA" id="ARBA00023125"/>
    </source>
</evidence>
<feature type="region of interest" description="Disordered" evidence="3">
    <location>
        <begin position="1"/>
        <end position="38"/>
    </location>
</feature>
<evidence type="ECO:0000313" key="6">
    <source>
        <dbReference type="Proteomes" id="UP000002484"/>
    </source>
</evidence>
<dbReference type="PROSITE" id="PS50977">
    <property type="entry name" value="HTH_TETR_2"/>
    <property type="match status" value="1"/>
</dbReference>
<dbReference type="Gene3D" id="1.10.357.10">
    <property type="entry name" value="Tetracycline Repressor, domain 2"/>
    <property type="match status" value="1"/>
</dbReference>
<sequence>MTQNADRLLPGGPGHVPAQDHEVPTARDASASPGGKDVAARTAARTLAARTAGYTNEVRRLLDAGLVVVIRNGTSSRPRVADIVAEAGLSNDAFYRHFPSKDALVAALIEDGAERLASYVDHQMSKEPTPAGRVRRWVEAVLAQAMGDVAESTLAVLWNGSGSGDVASGRHPAAGPLAVLLHEPFAALGSEDPALEGSLAAHATLGTLSDHLWRRAEPTEADVERITRFLLRAVSGAPAPDAP</sequence>
<keyword evidence="6" id="KW-1185">Reference proteome</keyword>
<feature type="domain" description="HTH tetR-type" evidence="4">
    <location>
        <begin position="55"/>
        <end position="116"/>
    </location>
</feature>
<gene>
    <name evidence="5" type="ordered locus">FraEuI1c_5380</name>
</gene>
<name>E3J9K4_PSEI1</name>
<dbReference type="HOGENOM" id="CLU_107967_0_0_11"/>
<protein>
    <submittedName>
        <fullName evidence="5">Regulatory protein TetR</fullName>
    </submittedName>
</protein>
<dbReference type="AlphaFoldDB" id="E3J9K4"/>
<keyword evidence="1 2" id="KW-0238">DNA-binding</keyword>
<dbReference type="GO" id="GO:0003677">
    <property type="term" value="F:DNA binding"/>
    <property type="evidence" value="ECO:0007669"/>
    <property type="project" value="UniProtKB-UniRule"/>
</dbReference>
<proteinExistence type="predicted"/>
<dbReference type="InterPro" id="IPR009057">
    <property type="entry name" value="Homeodomain-like_sf"/>
</dbReference>
<dbReference type="InParanoid" id="E3J9K4"/>
<evidence type="ECO:0000256" key="3">
    <source>
        <dbReference type="SAM" id="MobiDB-lite"/>
    </source>
</evidence>
<evidence type="ECO:0000313" key="5">
    <source>
        <dbReference type="EMBL" id="ADP83368.1"/>
    </source>
</evidence>
<dbReference type="eggNOG" id="COG1309">
    <property type="taxonomic scope" value="Bacteria"/>
</dbReference>
<accession>E3J9K4</accession>
<organism evidence="5 6">
    <name type="scientific">Pseudofrankia inefficax (strain DSM 45817 / CECT 9037 / DDB 130130 / EuI1c)</name>
    <name type="common">Frankia inefficax</name>
    <dbReference type="NCBI Taxonomy" id="298654"/>
    <lineage>
        <taxon>Bacteria</taxon>
        <taxon>Bacillati</taxon>
        <taxon>Actinomycetota</taxon>
        <taxon>Actinomycetes</taxon>
        <taxon>Frankiales</taxon>
        <taxon>Frankiaceae</taxon>
        <taxon>Pseudofrankia</taxon>
    </lineage>
</organism>
<dbReference type="EMBL" id="CP002299">
    <property type="protein sequence ID" value="ADP83368.1"/>
    <property type="molecule type" value="Genomic_DNA"/>
</dbReference>
<feature type="DNA-binding region" description="H-T-H motif" evidence="2">
    <location>
        <begin position="79"/>
        <end position="98"/>
    </location>
</feature>